<sequence>MNENGFLIHDGKIRKSGIPLISPDNRSFRYGDGFFETMKMENGQIVLEPLHFERLFTSLDQLRFKRPSFFTPDHLRRQVLEIAEKNKHQSLARIRLTVFRGEGGLYELDDQAPHYIIQSWPLNPSVNKLNENGLVAGIYKDARKACDGFSHIKSNNYLAYAMAALWAKEQKMNEAFVLNSFDRIADATIANIFIVKDGLVKTPSLAEGCVGGVMRKYLLQLLRRENIPVEETQLEIEDVLQASEIFLTNAIQGIKWVKQLGENGFDNSLAAHLHHKLFNEYAFQPVNR</sequence>
<keyword evidence="10" id="KW-1185">Reference proteome</keyword>
<dbReference type="Gene3D" id="3.20.10.10">
    <property type="entry name" value="D-amino Acid Aminotransferase, subunit A, domain 2"/>
    <property type="match status" value="1"/>
</dbReference>
<dbReference type="Pfam" id="PF01063">
    <property type="entry name" value="Aminotran_4"/>
    <property type="match status" value="1"/>
</dbReference>
<dbReference type="EC" id="2.6.1.42" evidence="5"/>
<evidence type="ECO:0000313" key="9">
    <source>
        <dbReference type="EMBL" id="NCI49170.1"/>
    </source>
</evidence>
<dbReference type="Gene3D" id="3.30.470.10">
    <property type="match status" value="1"/>
</dbReference>
<dbReference type="Proteomes" id="UP000753802">
    <property type="component" value="Unassembled WGS sequence"/>
</dbReference>
<proteinExistence type="inferred from homology"/>
<evidence type="ECO:0000256" key="8">
    <source>
        <dbReference type="ARBA" id="ARBA00049229"/>
    </source>
</evidence>
<comment type="caution">
    <text evidence="9">The sequence shown here is derived from an EMBL/GenBank/DDBJ whole genome shotgun (WGS) entry which is preliminary data.</text>
</comment>
<reference evidence="9 10" key="1">
    <citation type="submission" date="2020-01" db="EMBL/GenBank/DDBJ databases">
        <title>Genome analysis.</title>
        <authorList>
            <person name="Wu S."/>
            <person name="Wang G."/>
        </authorList>
    </citation>
    <scope>NUCLEOTIDE SEQUENCE [LARGE SCALE GENOMIC DNA]</scope>
    <source>
        <strain evidence="9 10">SYL130</strain>
    </source>
</reference>
<dbReference type="SUPFAM" id="SSF56752">
    <property type="entry name" value="D-aminoacid aminotransferase-like PLP-dependent enzymes"/>
    <property type="match status" value="1"/>
</dbReference>
<evidence type="ECO:0000256" key="7">
    <source>
        <dbReference type="ARBA" id="ARBA00048798"/>
    </source>
</evidence>
<comment type="pathway">
    <text evidence="1">Amino-acid biosynthesis; L-isoleucine biosynthesis; L-isoleucine from 2-oxobutanoate: step 4/4.</text>
</comment>
<protein>
    <recommendedName>
        <fullName evidence="5">branched-chain-amino-acid transaminase</fullName>
        <ecNumber evidence="5">2.6.1.42</ecNumber>
    </recommendedName>
</protein>
<dbReference type="InterPro" id="IPR001544">
    <property type="entry name" value="Aminotrans_IV"/>
</dbReference>
<evidence type="ECO:0000256" key="6">
    <source>
        <dbReference type="ARBA" id="ARBA00048212"/>
    </source>
</evidence>
<dbReference type="RefSeq" id="WP_161817460.1">
    <property type="nucleotide sequence ID" value="NZ_JAACJS010000002.1"/>
</dbReference>
<accession>A0ABW9ZRM9</accession>
<comment type="similarity">
    <text evidence="4">Belongs to the class-IV pyridoxal-phosphate-dependent aminotransferase family.</text>
</comment>
<comment type="catalytic activity">
    <reaction evidence="7">
        <text>L-isoleucine + 2-oxoglutarate = (S)-3-methyl-2-oxopentanoate + L-glutamate</text>
        <dbReference type="Rhea" id="RHEA:24801"/>
        <dbReference type="ChEBI" id="CHEBI:16810"/>
        <dbReference type="ChEBI" id="CHEBI:29985"/>
        <dbReference type="ChEBI" id="CHEBI:35146"/>
        <dbReference type="ChEBI" id="CHEBI:58045"/>
        <dbReference type="EC" id="2.6.1.42"/>
    </reaction>
</comment>
<gene>
    <name evidence="9" type="ORF">GWC95_04495</name>
</gene>
<evidence type="ECO:0000256" key="4">
    <source>
        <dbReference type="ARBA" id="ARBA00009320"/>
    </source>
</evidence>
<comment type="catalytic activity">
    <reaction evidence="8">
        <text>L-leucine + 2-oxoglutarate = 4-methyl-2-oxopentanoate + L-glutamate</text>
        <dbReference type="Rhea" id="RHEA:18321"/>
        <dbReference type="ChEBI" id="CHEBI:16810"/>
        <dbReference type="ChEBI" id="CHEBI:17865"/>
        <dbReference type="ChEBI" id="CHEBI:29985"/>
        <dbReference type="ChEBI" id="CHEBI:57427"/>
        <dbReference type="EC" id="2.6.1.42"/>
    </reaction>
</comment>
<name>A0ABW9ZRM9_9BACT</name>
<evidence type="ECO:0000256" key="5">
    <source>
        <dbReference type="ARBA" id="ARBA00013053"/>
    </source>
</evidence>
<organism evidence="9 10">
    <name type="scientific">Sediminibacterium roseum</name>
    <dbReference type="NCBI Taxonomy" id="1978412"/>
    <lineage>
        <taxon>Bacteria</taxon>
        <taxon>Pseudomonadati</taxon>
        <taxon>Bacteroidota</taxon>
        <taxon>Chitinophagia</taxon>
        <taxon>Chitinophagales</taxon>
        <taxon>Chitinophagaceae</taxon>
        <taxon>Sediminibacterium</taxon>
    </lineage>
</organism>
<evidence type="ECO:0000256" key="1">
    <source>
        <dbReference type="ARBA" id="ARBA00004824"/>
    </source>
</evidence>
<dbReference type="CDD" id="cd00449">
    <property type="entry name" value="PLPDE_IV"/>
    <property type="match status" value="1"/>
</dbReference>
<dbReference type="InterPro" id="IPR050571">
    <property type="entry name" value="Class-IV_PLP-Dep_Aminotrnsfr"/>
</dbReference>
<evidence type="ECO:0000256" key="2">
    <source>
        <dbReference type="ARBA" id="ARBA00004931"/>
    </source>
</evidence>
<dbReference type="PANTHER" id="PTHR42743:SF11">
    <property type="entry name" value="AMINODEOXYCHORISMATE LYASE"/>
    <property type="match status" value="1"/>
</dbReference>
<comment type="pathway">
    <text evidence="3">Amino-acid biosynthesis; L-leucine biosynthesis; L-leucine from 3-methyl-2-oxobutanoate: step 4/4.</text>
</comment>
<dbReference type="InterPro" id="IPR043132">
    <property type="entry name" value="BCAT-like_C"/>
</dbReference>
<dbReference type="PANTHER" id="PTHR42743">
    <property type="entry name" value="AMINO-ACID AMINOTRANSFERASE"/>
    <property type="match status" value="1"/>
</dbReference>
<evidence type="ECO:0000313" key="10">
    <source>
        <dbReference type="Proteomes" id="UP000753802"/>
    </source>
</evidence>
<dbReference type="InterPro" id="IPR036038">
    <property type="entry name" value="Aminotransferase-like"/>
</dbReference>
<dbReference type="InterPro" id="IPR043131">
    <property type="entry name" value="BCAT-like_N"/>
</dbReference>
<evidence type="ECO:0000256" key="3">
    <source>
        <dbReference type="ARBA" id="ARBA00005072"/>
    </source>
</evidence>
<dbReference type="EMBL" id="JAACJS010000002">
    <property type="protein sequence ID" value="NCI49170.1"/>
    <property type="molecule type" value="Genomic_DNA"/>
</dbReference>
<comment type="pathway">
    <text evidence="2">Amino-acid biosynthesis; L-valine biosynthesis; L-valine from pyruvate: step 4/4.</text>
</comment>
<comment type="catalytic activity">
    <reaction evidence="6">
        <text>L-valine + 2-oxoglutarate = 3-methyl-2-oxobutanoate + L-glutamate</text>
        <dbReference type="Rhea" id="RHEA:24813"/>
        <dbReference type="ChEBI" id="CHEBI:11851"/>
        <dbReference type="ChEBI" id="CHEBI:16810"/>
        <dbReference type="ChEBI" id="CHEBI:29985"/>
        <dbReference type="ChEBI" id="CHEBI:57762"/>
        <dbReference type="EC" id="2.6.1.42"/>
    </reaction>
</comment>